<protein>
    <submittedName>
        <fullName evidence="4">Xanthine dehydrogenase accessory protein XdhC</fullName>
    </submittedName>
</protein>
<dbReference type="InterPro" id="IPR027051">
    <property type="entry name" value="XdhC_Rossmann_dom"/>
</dbReference>
<evidence type="ECO:0000259" key="3">
    <source>
        <dbReference type="Pfam" id="PF13478"/>
    </source>
</evidence>
<reference evidence="5" key="1">
    <citation type="journal article" date="2019" name="Int. J. Syst. Evol. Microbiol.">
        <title>The Global Catalogue of Microorganisms (GCM) 10K type strain sequencing project: providing services to taxonomists for standard genome sequencing and annotation.</title>
        <authorList>
            <consortium name="The Broad Institute Genomics Platform"/>
            <consortium name="The Broad Institute Genome Sequencing Center for Infectious Disease"/>
            <person name="Wu L."/>
            <person name="Ma J."/>
        </authorList>
    </citation>
    <scope>NUCLEOTIDE SEQUENCE [LARGE SCALE GENOMIC DNA]</scope>
    <source>
        <strain evidence="5">KCTC 42443</strain>
    </source>
</reference>
<dbReference type="InterPro" id="IPR014308">
    <property type="entry name" value="Xanthine_DH_XdhC"/>
</dbReference>
<dbReference type="InterPro" id="IPR052698">
    <property type="entry name" value="MoCofactor_Util/Proc"/>
</dbReference>
<organism evidence="4 5">
    <name type="scientific">Aliiroseovarius zhejiangensis</name>
    <dbReference type="NCBI Taxonomy" id="1632025"/>
    <lineage>
        <taxon>Bacteria</taxon>
        <taxon>Pseudomonadati</taxon>
        <taxon>Pseudomonadota</taxon>
        <taxon>Alphaproteobacteria</taxon>
        <taxon>Rhodobacterales</taxon>
        <taxon>Paracoccaceae</taxon>
        <taxon>Aliiroseovarius</taxon>
    </lineage>
</organism>
<evidence type="ECO:0000259" key="2">
    <source>
        <dbReference type="Pfam" id="PF02625"/>
    </source>
</evidence>
<gene>
    <name evidence="4" type="primary">xdhC</name>
    <name evidence="4" type="ORF">GCM10016455_21050</name>
</gene>
<dbReference type="EMBL" id="BNCH01000004">
    <property type="protein sequence ID" value="GHE99986.1"/>
    <property type="molecule type" value="Genomic_DNA"/>
</dbReference>
<comment type="caution">
    <text evidence="4">The sequence shown here is derived from an EMBL/GenBank/DDBJ whole genome shotgun (WGS) entry which is preliminary data.</text>
</comment>
<evidence type="ECO:0000256" key="1">
    <source>
        <dbReference type="SAM" id="MobiDB-lite"/>
    </source>
</evidence>
<feature type="domain" description="XdhC Rossmann" evidence="3">
    <location>
        <begin position="160"/>
        <end position="300"/>
    </location>
</feature>
<dbReference type="Pfam" id="PF02625">
    <property type="entry name" value="XdhC_CoxI"/>
    <property type="match status" value="1"/>
</dbReference>
<accession>A0ABQ3J103</accession>
<dbReference type="Proteomes" id="UP000609802">
    <property type="component" value="Unassembled WGS sequence"/>
</dbReference>
<feature type="region of interest" description="Disordered" evidence="1">
    <location>
        <begin position="310"/>
        <end position="330"/>
    </location>
</feature>
<evidence type="ECO:0000313" key="4">
    <source>
        <dbReference type="EMBL" id="GHE99986.1"/>
    </source>
</evidence>
<dbReference type="Gene3D" id="3.40.50.720">
    <property type="entry name" value="NAD(P)-binding Rossmann-like Domain"/>
    <property type="match status" value="1"/>
</dbReference>
<feature type="compositionally biased region" description="Basic and acidic residues" evidence="1">
    <location>
        <begin position="310"/>
        <end position="319"/>
    </location>
</feature>
<keyword evidence="5" id="KW-1185">Reference proteome</keyword>
<name>A0ABQ3J103_9RHOB</name>
<dbReference type="InterPro" id="IPR003777">
    <property type="entry name" value="XdhC_CoxI"/>
</dbReference>
<dbReference type="RefSeq" id="WP_191286481.1">
    <property type="nucleotide sequence ID" value="NZ_BNCH01000004.1"/>
</dbReference>
<sequence length="330" mass="34614">MSFDLTQLADTIARYGPLARVVVADTAGSTPREVGASMLVWRDGQSGTIGGGELEYRATIAARSLLASGERAALKRVPLGPDLGQCCGGAVTLLTECFAADDLAGLARDHIVARPVAPSDATPLAVERVLDQARSKGLRPAPQLLHGWMIEPVSRPDTPVWIYGAGHVGRALVDVLSPLPNLAITWIDIAVDRFPACVPANVSTLPTPHPARAVGLAPQNAHHLVLTYSHSLDLDLCHSILSRPFASAGLIGSATKWARFSKRLAGLGHDVVKINSIRCPIGDPGLGKTPHAIAIGVAAALLGSVAENEKNNRGMHGDRGYAPPKRAVDT</sequence>
<dbReference type="PANTHER" id="PTHR30388:SF6">
    <property type="entry name" value="XANTHINE DEHYDROGENASE SUBUNIT A-RELATED"/>
    <property type="match status" value="1"/>
</dbReference>
<dbReference type="Pfam" id="PF13478">
    <property type="entry name" value="XdhC_C"/>
    <property type="match status" value="1"/>
</dbReference>
<evidence type="ECO:0000313" key="5">
    <source>
        <dbReference type="Proteomes" id="UP000609802"/>
    </source>
</evidence>
<dbReference type="NCBIfam" id="TIGR02964">
    <property type="entry name" value="xanthine_xdhC"/>
    <property type="match status" value="1"/>
</dbReference>
<dbReference type="PANTHER" id="PTHR30388">
    <property type="entry name" value="ALDEHYDE OXIDOREDUCTASE MOLYBDENUM COFACTOR ASSEMBLY PROTEIN"/>
    <property type="match status" value="1"/>
</dbReference>
<feature type="domain" description="XdhC- CoxI" evidence="2">
    <location>
        <begin position="14"/>
        <end position="74"/>
    </location>
</feature>
<proteinExistence type="predicted"/>